<accession>A0A2A9P8S1</accession>
<dbReference type="InterPro" id="IPR016035">
    <property type="entry name" value="Acyl_Trfase/lysoPLipase"/>
</dbReference>
<evidence type="ECO:0000259" key="8">
    <source>
        <dbReference type="PROSITE" id="PS52019"/>
    </source>
</evidence>
<feature type="active site" description="Proton donor; for dehydratase activity" evidence="5">
    <location>
        <position position="1545"/>
    </location>
</feature>
<feature type="active site" description="Proton acceptor; for dehydratase activity" evidence="5">
    <location>
        <position position="1353"/>
    </location>
</feature>
<evidence type="ECO:0000313" key="9">
    <source>
        <dbReference type="EMBL" id="PFH57819.1"/>
    </source>
</evidence>
<gene>
    <name evidence="9" type="ORF">XA68_14536</name>
</gene>
<dbReference type="InterPro" id="IPR014043">
    <property type="entry name" value="Acyl_transferase_dom"/>
</dbReference>
<dbReference type="GO" id="GO:0004315">
    <property type="term" value="F:3-oxoacyl-[acyl-carrier-protein] synthase activity"/>
    <property type="evidence" value="ECO:0007669"/>
    <property type="project" value="InterPro"/>
</dbReference>
<dbReference type="InterPro" id="IPR016036">
    <property type="entry name" value="Malonyl_transacylase_ACP-bd"/>
</dbReference>
<dbReference type="Gene3D" id="3.10.129.110">
    <property type="entry name" value="Polyketide synthase dehydratase"/>
    <property type="match status" value="1"/>
</dbReference>
<dbReference type="InterPro" id="IPR001031">
    <property type="entry name" value="Thioesterase"/>
</dbReference>
<dbReference type="PROSITE" id="PS50075">
    <property type="entry name" value="CARRIER"/>
    <property type="match status" value="1"/>
</dbReference>
<sequence length="2059" mass="224057">MKQSSVEYHFAVFGGQGSFSILSLHAANIAEHHARSLTAGNILLSRCHAALLEEIASLDDESRHLLSLDLSLFSSPCDLLKPAVQYHTHPVIQAITLYLHQLLGYLAETLRHNKAYEDSVDQLQATAGFSSGIIPATVVAISYDLCDFLASGVQGLRLAFWTACRSLFRTLRISMDSHEAGELLNPQATFSLVTRGFSLAQVKEKLSHYYSKAQASGYQQVSSALRISAISKGGTISISGPKSDLCAFQAQLQTIPNITATFANVHGWYHGGEQLEDVVGEVLEDLSRRAISFASCSMPMKPIFSTLDGTLFDGSKVSGDDICAFLTRQLLIHCVNWAVTAEKMAEAVWGLLTKEPEAAINIMSFGPSSGSLFPDLKPLDPRIRLTDLSPFKSCRPQKLRSQEQNKHIAIVGMGVRLPKGEGVDDLWGTISQGLSAMQAIPKDRFDISELHSAGTSRPRSMPIGHGAFLENPFLFDNSFFNISPREAKSMDPQQRLLLHVAQEAFEDAGYVPDSSPSFQRATTGCYIGLATGDYTANLRNHIDAFYTCGTLRAFHSGRISYFFRLGGPSIVTDSACSSSAVSIYQACRALQNGDCTAAIAGGVNIITSPDMYLGLARGHFLSQTGCCKPFDAAADGYCRAEGCVLFVLKLLSDAIAEGDQIHGVIRSALVNQSGNSTSITRPHSDTQAELLRNLLQQADVEPGSVDVIEAHGTGTQAGDKEEIESLKAVFSKHHSAAKPLIVSSIKGNIGHCEAASGAAGLVKLLLMLRMEKIPLQAGLQSINPSLGDLRSAGLVIPRRTEQWNHSRIAPRRAVLSNFGAAGSNAALLLEEWDNTSRVGSQHKMPDEILNRSAYVFALSARSEKALQSAVRRHIDFLGNRRCQLSLRDVCFTATARRQHYDHRISLTCGSMDDLLTKLKRHRAVTSTPVANVAATVFVFTGQGALYGGMGQELIATLPAFRDIITDCDRIIQSLKLACPSLLDFILKRDQDKAKNLTEVAHLMVSQCACIALEYALASIMISWGIVPGYLIGHSLGEYAALCVSGALTVEDTFRVVAFRAKMIGDKCLVTSSGMVACNLSPDETQAIIAQDSAMAQLAVACLNGPNNCVVGGPRTQLDTFRGRCQARRIKTKQLDVPVAYHTAAMDPILKSLRSLGHSISFRQPLIPIMSTVHGRLISDEIPSDYFALHARQPVQFSQSLLNLQLLVGNAALNDTLFLEVGPHPLLLPLLQDSVAFSRCTFLGTLTRGQDAWQSLSETLAALCLLKTAIKWREVFAGTLATVISLPGHLLQGSQFFVKYRDSVCGSDTSGPAELGRIETGYDLLPWLNTSESSSEELVLETDMATLGPLISGHQVGGVPICPASVFHELAIEATNSLLKPYETQVLVVSGMTFASSLVHISSPREPAPVTVQVRVTKKGHSSSTAAASFEIMSRNSIKSSSNLHCSGNVSVHDIRFFTSKWAKDQALVARQSRYFSDVQKNCTSTFQAKVLYEAIFTRVVNYSPEYRSLLVLNVADSNLEGVGSFKIPSPGDSLSGNLVHPIFTDTLLHAAGFIANLGIGTSQIGVCARVESIEIAYRKLQYSSSFEIYCSLLETNSIIYADTIALDSSGKVAAVIRGMEFRKLQLTTFRQALSRMSSSVANHPRDEDFLRQDIDPTSDEITSSSPTECTSDTQSQAELSQVLKGIVMEVGAFTEEDIDYTKSLSDLGIDSLMQIEMASKLARVLPGQAALSHHALSQCGTLQDIDDMLLSEFLQPARSQLDETVARGHSCQVTTPRATWCHSRDQRRYSTPPITLQSSDMLPVTLHDSSSSQVPLCLFHDGSGQIDMYARLSGHDRTTYAFFDPYFRSGSRNRHFFSSVKQMAHCYVSNILANPKLRSSSLILGGWSFGGVVALEAAHQLRVHGLEVQGLVLIDSPSPVDHKPLPTTAIENITKYIGQSGHDLSSSRDALEEEFLSNSALLAAYTTDHFPQTNKGILKTVMLQSRETMDTEALWDIQYDWLSDQTTREASIVAWEGIVGGSIKVSPIPGNHFEPFLKENVQETSTQLWEACRFIDLGD</sequence>
<evidence type="ECO:0000256" key="1">
    <source>
        <dbReference type="ARBA" id="ARBA00022450"/>
    </source>
</evidence>
<dbReference type="CDD" id="cd00833">
    <property type="entry name" value="PKS"/>
    <property type="match status" value="1"/>
</dbReference>
<reference evidence="9 10" key="2">
    <citation type="journal article" date="2017" name="Sci. Rep.">
        <title>Ant-infecting Ophiocordyceps genomes reveal a high diversity of potential behavioral manipulation genes and a possible major role for enterotoxins.</title>
        <authorList>
            <person name="de Bekker C."/>
            <person name="Ohm R.A."/>
            <person name="Evans H.C."/>
            <person name="Brachmann A."/>
            <person name="Hughes D.P."/>
        </authorList>
    </citation>
    <scope>NUCLEOTIDE SEQUENCE [LARGE SCALE GENOMIC DNA]</scope>
    <source>
        <strain evidence="9 10">SC16a</strain>
    </source>
</reference>
<dbReference type="Pfam" id="PF16073">
    <property type="entry name" value="SAT"/>
    <property type="match status" value="1"/>
</dbReference>
<feature type="domain" description="Ketosynthase family 3 (KS3)" evidence="7">
    <location>
        <begin position="405"/>
        <end position="831"/>
    </location>
</feature>
<comment type="caution">
    <text evidence="9">The sequence shown here is derived from an EMBL/GenBank/DDBJ whole genome shotgun (WGS) entry which is preliminary data.</text>
</comment>
<dbReference type="SUPFAM" id="SSF52151">
    <property type="entry name" value="FabD/lysophospholipase-like"/>
    <property type="match status" value="1"/>
</dbReference>
<dbReference type="PROSITE" id="PS52019">
    <property type="entry name" value="PKS_MFAS_DH"/>
    <property type="match status" value="1"/>
</dbReference>
<dbReference type="InterPro" id="IPR049900">
    <property type="entry name" value="PKS_mFAS_DH"/>
</dbReference>
<evidence type="ECO:0000259" key="6">
    <source>
        <dbReference type="PROSITE" id="PS50075"/>
    </source>
</evidence>
<dbReference type="InterPro" id="IPR029058">
    <property type="entry name" value="AB_hydrolase_fold"/>
</dbReference>
<dbReference type="InterPro" id="IPR049551">
    <property type="entry name" value="PKS_DH_C"/>
</dbReference>
<dbReference type="InterPro" id="IPR036736">
    <property type="entry name" value="ACP-like_sf"/>
</dbReference>
<evidence type="ECO:0000256" key="5">
    <source>
        <dbReference type="PROSITE-ProRule" id="PRU01363"/>
    </source>
</evidence>
<dbReference type="InterPro" id="IPR016039">
    <property type="entry name" value="Thiolase-like"/>
</dbReference>
<dbReference type="PROSITE" id="PS52004">
    <property type="entry name" value="KS3_2"/>
    <property type="match status" value="1"/>
</dbReference>
<dbReference type="SUPFAM" id="SSF47336">
    <property type="entry name" value="ACP-like"/>
    <property type="match status" value="1"/>
</dbReference>
<dbReference type="NCBIfam" id="TIGR04532">
    <property type="entry name" value="PT_fungal_PKS"/>
    <property type="match status" value="1"/>
</dbReference>
<keyword evidence="3" id="KW-0808">Transferase</keyword>
<dbReference type="Pfam" id="PF00698">
    <property type="entry name" value="Acyl_transf_1"/>
    <property type="match status" value="1"/>
</dbReference>
<dbReference type="OrthoDB" id="329835at2759"/>
<dbReference type="PANTHER" id="PTHR43775:SF37">
    <property type="entry name" value="SI:DKEY-61P9.11"/>
    <property type="match status" value="1"/>
</dbReference>
<evidence type="ECO:0000259" key="7">
    <source>
        <dbReference type="PROSITE" id="PS52004"/>
    </source>
</evidence>
<dbReference type="InterPro" id="IPR050091">
    <property type="entry name" value="PKS_NRPS_Biosynth_Enz"/>
</dbReference>
<evidence type="ECO:0000256" key="3">
    <source>
        <dbReference type="ARBA" id="ARBA00022679"/>
    </source>
</evidence>
<dbReference type="InterPro" id="IPR042104">
    <property type="entry name" value="PKS_dehydratase_sf"/>
</dbReference>
<evidence type="ECO:0000256" key="2">
    <source>
        <dbReference type="ARBA" id="ARBA00022553"/>
    </source>
</evidence>
<dbReference type="SUPFAM" id="SSF53901">
    <property type="entry name" value="Thiolase-like"/>
    <property type="match status" value="1"/>
</dbReference>
<dbReference type="SUPFAM" id="SSF53474">
    <property type="entry name" value="alpha/beta-Hydrolases"/>
    <property type="match status" value="1"/>
</dbReference>
<dbReference type="Gene3D" id="3.40.366.10">
    <property type="entry name" value="Malonyl-Coenzyme A Acyl Carrier Protein, domain 2"/>
    <property type="match status" value="3"/>
</dbReference>
<dbReference type="InterPro" id="IPR030918">
    <property type="entry name" value="PT_fungal_PKS"/>
</dbReference>
<keyword evidence="1" id="KW-0596">Phosphopantetheine</keyword>
<dbReference type="Pfam" id="PF21089">
    <property type="entry name" value="PKS_DH_N"/>
    <property type="match status" value="1"/>
</dbReference>
<dbReference type="SMART" id="SM00825">
    <property type="entry name" value="PKS_KS"/>
    <property type="match status" value="1"/>
</dbReference>
<evidence type="ECO:0000313" key="10">
    <source>
        <dbReference type="Proteomes" id="UP000037136"/>
    </source>
</evidence>
<feature type="domain" description="PKS/mFAS DH" evidence="8">
    <location>
        <begin position="1321"/>
        <end position="1630"/>
    </location>
</feature>
<dbReference type="Pfam" id="PF00550">
    <property type="entry name" value="PP-binding"/>
    <property type="match status" value="1"/>
</dbReference>
<dbReference type="Pfam" id="PF00109">
    <property type="entry name" value="ketoacyl-synt"/>
    <property type="match status" value="1"/>
</dbReference>
<dbReference type="GO" id="GO:0044550">
    <property type="term" value="P:secondary metabolite biosynthetic process"/>
    <property type="evidence" value="ECO:0007669"/>
    <property type="project" value="TreeGrafter"/>
</dbReference>
<dbReference type="Pfam" id="PF14765">
    <property type="entry name" value="PS-DH"/>
    <property type="match status" value="1"/>
</dbReference>
<dbReference type="Proteomes" id="UP000037136">
    <property type="component" value="Unassembled WGS sequence"/>
</dbReference>
<dbReference type="Gene3D" id="3.30.70.3290">
    <property type="match status" value="1"/>
</dbReference>
<dbReference type="STRING" id="268505.A0A2A9P8S1"/>
<dbReference type="Gene3D" id="3.40.50.1820">
    <property type="entry name" value="alpha/beta hydrolase"/>
    <property type="match status" value="1"/>
</dbReference>
<name>A0A2A9P8S1_OPHUN</name>
<dbReference type="InterPro" id="IPR020841">
    <property type="entry name" value="PKS_Beta-ketoAc_synthase_dom"/>
</dbReference>
<organism evidence="9 10">
    <name type="scientific">Ophiocordyceps unilateralis</name>
    <name type="common">Zombie-ant fungus</name>
    <name type="synonym">Torrubia unilateralis</name>
    <dbReference type="NCBI Taxonomy" id="268505"/>
    <lineage>
        <taxon>Eukaryota</taxon>
        <taxon>Fungi</taxon>
        <taxon>Dikarya</taxon>
        <taxon>Ascomycota</taxon>
        <taxon>Pezizomycotina</taxon>
        <taxon>Sordariomycetes</taxon>
        <taxon>Hypocreomycetidae</taxon>
        <taxon>Hypocreales</taxon>
        <taxon>Ophiocordycipitaceae</taxon>
        <taxon>Ophiocordyceps</taxon>
    </lineage>
</organism>
<dbReference type="GO" id="GO:0006633">
    <property type="term" value="P:fatty acid biosynthetic process"/>
    <property type="evidence" value="ECO:0007669"/>
    <property type="project" value="InterPro"/>
</dbReference>
<dbReference type="Pfam" id="PF00975">
    <property type="entry name" value="Thioesterase"/>
    <property type="match status" value="1"/>
</dbReference>
<reference evidence="9 10" key="1">
    <citation type="journal article" date="2015" name="BMC Genomics">
        <title>Gene expression during zombie ant biting behavior reflects the complexity underlying fungal parasitic behavioral manipulation.</title>
        <authorList>
            <person name="de Bekker C."/>
            <person name="Ohm R.A."/>
            <person name="Loreto R.G."/>
            <person name="Sebastian A."/>
            <person name="Albert I."/>
            <person name="Merrow M."/>
            <person name="Brachmann A."/>
            <person name="Hughes D.P."/>
        </authorList>
    </citation>
    <scope>NUCLEOTIDE SEQUENCE [LARGE SCALE GENOMIC DNA]</scope>
    <source>
        <strain evidence="9 10">SC16a</strain>
    </source>
</reference>
<dbReference type="PROSITE" id="PS00606">
    <property type="entry name" value="KS3_1"/>
    <property type="match status" value="1"/>
</dbReference>
<feature type="domain" description="Carrier" evidence="6">
    <location>
        <begin position="1677"/>
        <end position="1753"/>
    </location>
</feature>
<dbReference type="InterPro" id="IPR009081">
    <property type="entry name" value="PP-bd_ACP"/>
</dbReference>
<dbReference type="PROSITE" id="PS00012">
    <property type="entry name" value="PHOSPHOPANTETHEINE"/>
    <property type="match status" value="1"/>
</dbReference>
<feature type="region of interest" description="C-terminal hotdog fold" evidence="5">
    <location>
        <begin position="1483"/>
        <end position="1630"/>
    </location>
</feature>
<evidence type="ECO:0000256" key="4">
    <source>
        <dbReference type="ARBA" id="ARBA00023268"/>
    </source>
</evidence>
<dbReference type="SMART" id="SM00827">
    <property type="entry name" value="PKS_AT"/>
    <property type="match status" value="1"/>
</dbReference>
<dbReference type="SUPFAM" id="SSF55048">
    <property type="entry name" value="Probable ACP-binding domain of malonyl-CoA ACP transacylase"/>
    <property type="match status" value="1"/>
</dbReference>
<dbReference type="InterPro" id="IPR018201">
    <property type="entry name" value="Ketoacyl_synth_AS"/>
</dbReference>
<keyword evidence="10" id="KW-1185">Reference proteome</keyword>
<keyword evidence="4" id="KW-0511">Multifunctional enzyme</keyword>
<dbReference type="InterPro" id="IPR032088">
    <property type="entry name" value="SAT"/>
</dbReference>
<dbReference type="InterPro" id="IPR014031">
    <property type="entry name" value="Ketoacyl_synth_C"/>
</dbReference>
<protein>
    <submittedName>
        <fullName evidence="9">Uncharacterized protein</fullName>
    </submittedName>
</protein>
<dbReference type="Gene3D" id="3.40.47.10">
    <property type="match status" value="1"/>
</dbReference>
<dbReference type="GO" id="GO:0004312">
    <property type="term" value="F:fatty acid synthase activity"/>
    <property type="evidence" value="ECO:0007669"/>
    <property type="project" value="TreeGrafter"/>
</dbReference>
<dbReference type="Pfam" id="PF22621">
    <property type="entry name" value="CurL-like_PKS_C"/>
    <property type="match status" value="1"/>
</dbReference>
<dbReference type="InterPro" id="IPR014030">
    <property type="entry name" value="Ketoacyl_synth_N"/>
</dbReference>
<feature type="region of interest" description="N-terminal hotdog fold" evidence="5">
    <location>
        <begin position="1321"/>
        <end position="1456"/>
    </location>
</feature>
<dbReference type="EMBL" id="LAZP02000362">
    <property type="protein sequence ID" value="PFH57819.1"/>
    <property type="molecule type" value="Genomic_DNA"/>
</dbReference>
<keyword evidence="2" id="KW-0597">Phosphoprotein</keyword>
<dbReference type="InterPro" id="IPR001227">
    <property type="entry name" value="Ac_transferase_dom_sf"/>
</dbReference>
<dbReference type="Gene3D" id="1.10.1200.10">
    <property type="entry name" value="ACP-like"/>
    <property type="match status" value="1"/>
</dbReference>
<dbReference type="Pfam" id="PF02801">
    <property type="entry name" value="Ketoacyl-synt_C"/>
    <property type="match status" value="1"/>
</dbReference>
<proteinExistence type="predicted"/>
<dbReference type="PANTHER" id="PTHR43775">
    <property type="entry name" value="FATTY ACID SYNTHASE"/>
    <property type="match status" value="1"/>
</dbReference>
<dbReference type="InterPro" id="IPR006162">
    <property type="entry name" value="Ppantetheine_attach_site"/>
</dbReference>
<dbReference type="InterPro" id="IPR049552">
    <property type="entry name" value="PKS_DH_N"/>
</dbReference>